<dbReference type="AlphaFoldDB" id="M5GE78"/>
<proteinExistence type="predicted"/>
<gene>
    <name evidence="2" type="ORF">DACRYDRAFT_46497</name>
</gene>
<dbReference type="GO" id="GO:0005829">
    <property type="term" value="C:cytosol"/>
    <property type="evidence" value="ECO:0007669"/>
    <property type="project" value="TreeGrafter"/>
</dbReference>
<dbReference type="InterPro" id="IPR038511">
    <property type="entry name" value="TAP42/TAP46-like_sf"/>
</dbReference>
<dbReference type="InterPro" id="IPR007304">
    <property type="entry name" value="TAP46-like"/>
</dbReference>
<dbReference type="STRING" id="1858805.M5GE78"/>
<dbReference type="Pfam" id="PF04177">
    <property type="entry name" value="TAP42"/>
    <property type="match status" value="1"/>
</dbReference>
<feature type="compositionally biased region" description="Basic and acidic residues" evidence="1">
    <location>
        <begin position="335"/>
        <end position="348"/>
    </location>
</feature>
<organism evidence="2 3">
    <name type="scientific">Dacryopinax primogenitus (strain DJM 731)</name>
    <name type="common">Brown rot fungus</name>
    <dbReference type="NCBI Taxonomy" id="1858805"/>
    <lineage>
        <taxon>Eukaryota</taxon>
        <taxon>Fungi</taxon>
        <taxon>Dikarya</taxon>
        <taxon>Basidiomycota</taxon>
        <taxon>Agaricomycotina</taxon>
        <taxon>Dacrymycetes</taxon>
        <taxon>Dacrymycetales</taxon>
        <taxon>Dacrymycetaceae</taxon>
        <taxon>Dacryopinax</taxon>
    </lineage>
</organism>
<protein>
    <submittedName>
        <fullName evidence="2">TAP42-like protein</fullName>
    </submittedName>
</protein>
<dbReference type="HOGENOM" id="CLU_041824_2_0_1"/>
<keyword evidence="3" id="KW-1185">Reference proteome</keyword>
<evidence type="ECO:0000313" key="2">
    <source>
        <dbReference type="EMBL" id="EJU05152.1"/>
    </source>
</evidence>
<dbReference type="OMA" id="EYELCEA"/>
<dbReference type="RefSeq" id="XP_040632046.1">
    <property type="nucleotide sequence ID" value="XM_040774708.1"/>
</dbReference>
<feature type="region of interest" description="Disordered" evidence="1">
    <location>
        <begin position="304"/>
        <end position="367"/>
    </location>
</feature>
<sequence>MSADFSASLSSVFLRALSSLSSPHSPASTQQSLLSAISDLQLLSSRVDDLALFSDNETVDDLGTKDAVYMLVDYVWGEAVGRVRTEGREERMTRLRESERHFRTFLDRVQSYGLVGEANKALFDKPIPPDFALRREVKIKQFKAEKELRARIASLLPGAAGDYELFSKLVELPSQYEEDKAREAVFCSLRLGWILALGQMRSVAEEMELLRNAPSEQSQPPGNDREWEDRSWRLDKINQVLTDVNGPLLDPQGRPLRPFTLMPSNTSSVAADRQRLQAQVFRPSHRLPTMSIDEFLAEEQRRGNLLSGGGAASENAPTSSEQMQLGTEMDGTAFADERAEEQRRKDENWAVWTESNPKGSGNRGNKG</sequence>
<dbReference type="EMBL" id="JH795856">
    <property type="protein sequence ID" value="EJU05152.1"/>
    <property type="molecule type" value="Genomic_DNA"/>
</dbReference>
<dbReference type="PANTHER" id="PTHR10933:SF9">
    <property type="entry name" value="IMMUNOGLOBULIN-BINDING PROTEIN 1"/>
    <property type="match status" value="1"/>
</dbReference>
<feature type="compositionally biased region" description="Polar residues" evidence="1">
    <location>
        <begin position="315"/>
        <end position="325"/>
    </location>
</feature>
<evidence type="ECO:0000256" key="1">
    <source>
        <dbReference type="SAM" id="MobiDB-lite"/>
    </source>
</evidence>
<dbReference type="Gene3D" id="1.25.40.540">
    <property type="entry name" value="TAP42-like family"/>
    <property type="match status" value="1"/>
</dbReference>
<accession>M5GE78</accession>
<dbReference type="GO" id="GO:0035303">
    <property type="term" value="P:regulation of dephosphorylation"/>
    <property type="evidence" value="ECO:0007669"/>
    <property type="project" value="TreeGrafter"/>
</dbReference>
<name>M5GE78_DACPD</name>
<dbReference type="GeneID" id="63689770"/>
<dbReference type="OrthoDB" id="10261753at2759"/>
<reference evidence="2 3" key="1">
    <citation type="journal article" date="2012" name="Science">
        <title>The Paleozoic origin of enzymatic lignin decomposition reconstructed from 31 fungal genomes.</title>
        <authorList>
            <person name="Floudas D."/>
            <person name="Binder M."/>
            <person name="Riley R."/>
            <person name="Barry K."/>
            <person name="Blanchette R.A."/>
            <person name="Henrissat B."/>
            <person name="Martinez A.T."/>
            <person name="Otillar R."/>
            <person name="Spatafora J.W."/>
            <person name="Yadav J.S."/>
            <person name="Aerts A."/>
            <person name="Benoit I."/>
            <person name="Boyd A."/>
            <person name="Carlson A."/>
            <person name="Copeland A."/>
            <person name="Coutinho P.M."/>
            <person name="de Vries R.P."/>
            <person name="Ferreira P."/>
            <person name="Findley K."/>
            <person name="Foster B."/>
            <person name="Gaskell J."/>
            <person name="Glotzer D."/>
            <person name="Gorecki P."/>
            <person name="Heitman J."/>
            <person name="Hesse C."/>
            <person name="Hori C."/>
            <person name="Igarashi K."/>
            <person name="Jurgens J.A."/>
            <person name="Kallen N."/>
            <person name="Kersten P."/>
            <person name="Kohler A."/>
            <person name="Kuees U."/>
            <person name="Kumar T.K.A."/>
            <person name="Kuo A."/>
            <person name="LaButti K."/>
            <person name="Larrondo L.F."/>
            <person name="Lindquist E."/>
            <person name="Ling A."/>
            <person name="Lombard V."/>
            <person name="Lucas S."/>
            <person name="Lundell T."/>
            <person name="Martin R."/>
            <person name="McLaughlin D.J."/>
            <person name="Morgenstern I."/>
            <person name="Morin E."/>
            <person name="Murat C."/>
            <person name="Nagy L.G."/>
            <person name="Nolan M."/>
            <person name="Ohm R.A."/>
            <person name="Patyshakuliyeva A."/>
            <person name="Rokas A."/>
            <person name="Ruiz-Duenas F.J."/>
            <person name="Sabat G."/>
            <person name="Salamov A."/>
            <person name="Samejima M."/>
            <person name="Schmutz J."/>
            <person name="Slot J.C."/>
            <person name="St John F."/>
            <person name="Stenlid J."/>
            <person name="Sun H."/>
            <person name="Sun S."/>
            <person name="Syed K."/>
            <person name="Tsang A."/>
            <person name="Wiebenga A."/>
            <person name="Young D."/>
            <person name="Pisabarro A."/>
            <person name="Eastwood D.C."/>
            <person name="Martin F."/>
            <person name="Cullen D."/>
            <person name="Grigoriev I.V."/>
            <person name="Hibbett D.S."/>
        </authorList>
    </citation>
    <scope>NUCLEOTIDE SEQUENCE [LARGE SCALE GENOMIC DNA]</scope>
    <source>
        <strain evidence="2 3">DJM-731 SS1</strain>
    </source>
</reference>
<dbReference type="PANTHER" id="PTHR10933">
    <property type="entry name" value="IMMUNOGLOBULIN-BINDING PROTEIN 1"/>
    <property type="match status" value="1"/>
</dbReference>
<evidence type="ECO:0000313" key="3">
    <source>
        <dbReference type="Proteomes" id="UP000030653"/>
    </source>
</evidence>
<dbReference type="GO" id="GO:0009966">
    <property type="term" value="P:regulation of signal transduction"/>
    <property type="evidence" value="ECO:0007669"/>
    <property type="project" value="InterPro"/>
</dbReference>
<dbReference type="GO" id="GO:0051721">
    <property type="term" value="F:protein phosphatase 2A binding"/>
    <property type="evidence" value="ECO:0007669"/>
    <property type="project" value="TreeGrafter"/>
</dbReference>
<dbReference type="Proteomes" id="UP000030653">
    <property type="component" value="Unassembled WGS sequence"/>
</dbReference>